<keyword evidence="4" id="KW-1185">Reference proteome</keyword>
<proteinExistence type="predicted"/>
<dbReference type="SUPFAM" id="SSF53098">
    <property type="entry name" value="Ribonuclease H-like"/>
    <property type="match status" value="1"/>
</dbReference>
<evidence type="ECO:0000313" key="3">
    <source>
        <dbReference type="EMBL" id="PVE04522.1"/>
    </source>
</evidence>
<name>A0A2T7SNL9_9ACTN</name>
<feature type="compositionally biased region" description="Basic and acidic residues" evidence="1">
    <location>
        <begin position="692"/>
        <end position="704"/>
    </location>
</feature>
<dbReference type="AlphaFoldDB" id="A0A2T7SNL9"/>
<dbReference type="STRING" id="1440053.GCA_000718095_04019"/>
<sequence length="747" mass="83623">MSATAFLELAAGELLVIDGTEWRVEYLEPQYGRVVLTSQTGKRVPTTFRMLANHPDCRRSTRTAGASASGRGRQPKTTSDLEPERLKLMRIRRAHLLEIETGYRSGDPLRAAPGEPRPQYDPDRTTVTQRRRTKEAELKALDPAHAQALALDQVSYRTLIRWEARRRADLEMGCADNRWTPATRGHPSVTEPVREAILAVRADTLHRSKVNMRVRVGLIHQYVREKFGEEAVEKIPSYGTLRVVWREWFGSGRARQKYARSAELETSGEHVVIQRPGQVVALDTTILPVMVRESVFDDPVAVHLSLAMDVYTHSLVAFRLTLVSDTSTDIAMMLRDVMSPLPMRPDWDQDMEWPYPGVPAALVAEFAGHKVAALPFFAPETVTTDHGSVYRNHHLVDVQQALQVRILPARVLRPTDKAACERAFGAVRSLLFEYLPGYTGVDVADRGADPEADATLTVDQMEHLLATWIVRIWQNRRLGEHAPCWDPVGDHSPNTLFAAAMAQGGWALEIPSPNLYYRALPRHVVAIHGKRGVKIGGLWYDGDALDAYRDQPSGQGGRRKDRWHVHRDPRDARAVFFQDPRTHAWHTLRWTGLPPEGEVPSFNGARVRELLTAAKQAGLKPQSDRELLPLLLDLIAAHTPVDQWPSRMTKAQRTERSREIAQGRAAALDRPALAVPPPPARWTDRLREADKAIDDERRQRREEAVPVAPAPAPRLGDAARQRARALLPADEGISHAAAPVPATAEEK</sequence>
<accession>A0A2T7SNL9</accession>
<dbReference type="OrthoDB" id="52928at2"/>
<dbReference type="GO" id="GO:0015074">
    <property type="term" value="P:DNA integration"/>
    <property type="evidence" value="ECO:0007669"/>
    <property type="project" value="InterPro"/>
</dbReference>
<dbReference type="InterPro" id="IPR036397">
    <property type="entry name" value="RNaseH_sf"/>
</dbReference>
<organism evidence="3 4">
    <name type="scientific">Streptomyces scopuliridis RB72</name>
    <dbReference type="NCBI Taxonomy" id="1440053"/>
    <lineage>
        <taxon>Bacteria</taxon>
        <taxon>Bacillati</taxon>
        <taxon>Actinomycetota</taxon>
        <taxon>Actinomycetes</taxon>
        <taxon>Kitasatosporales</taxon>
        <taxon>Streptomycetaceae</taxon>
        <taxon>Streptomyces</taxon>
    </lineage>
</organism>
<dbReference type="Proteomes" id="UP000245992">
    <property type="component" value="Unassembled WGS sequence"/>
</dbReference>
<feature type="domain" description="Integrase catalytic" evidence="2">
    <location>
        <begin position="272"/>
        <end position="501"/>
    </location>
</feature>
<protein>
    <submittedName>
        <fullName evidence="3">Transposase</fullName>
    </submittedName>
</protein>
<dbReference type="RefSeq" id="WP_051746076.1">
    <property type="nucleotide sequence ID" value="NZ_AZSP01000387.1"/>
</dbReference>
<feature type="region of interest" description="Disordered" evidence="1">
    <location>
        <begin position="52"/>
        <end position="84"/>
    </location>
</feature>
<feature type="region of interest" description="Disordered" evidence="1">
    <location>
        <begin position="692"/>
        <end position="747"/>
    </location>
</feature>
<dbReference type="EMBL" id="AZSP01000387">
    <property type="protein sequence ID" value="PVE04522.1"/>
    <property type="molecule type" value="Genomic_DNA"/>
</dbReference>
<gene>
    <name evidence="3" type="ORF">Y717_11475</name>
</gene>
<dbReference type="PROSITE" id="PS50994">
    <property type="entry name" value="INTEGRASE"/>
    <property type="match status" value="1"/>
</dbReference>
<comment type="caution">
    <text evidence="3">The sequence shown here is derived from an EMBL/GenBank/DDBJ whole genome shotgun (WGS) entry which is preliminary data.</text>
</comment>
<evidence type="ECO:0000313" key="4">
    <source>
        <dbReference type="Proteomes" id="UP000245992"/>
    </source>
</evidence>
<dbReference type="InterPro" id="IPR012337">
    <property type="entry name" value="RNaseH-like_sf"/>
</dbReference>
<feature type="region of interest" description="Disordered" evidence="1">
    <location>
        <begin position="102"/>
        <end position="129"/>
    </location>
</feature>
<dbReference type="Gene3D" id="3.30.420.10">
    <property type="entry name" value="Ribonuclease H-like superfamily/Ribonuclease H"/>
    <property type="match status" value="1"/>
</dbReference>
<feature type="compositionally biased region" description="Low complexity" evidence="1">
    <location>
        <begin position="713"/>
        <end position="729"/>
    </location>
</feature>
<reference evidence="3 4" key="1">
    <citation type="submission" date="2013-12" db="EMBL/GenBank/DDBJ databases">
        <title>Annotated genome of Streptomyces scopuliridis.</title>
        <authorList>
            <person name="Olson J.B."/>
        </authorList>
    </citation>
    <scope>NUCLEOTIDE SEQUENCE [LARGE SCALE GENOMIC DNA]</scope>
    <source>
        <strain evidence="3 4">RB72</strain>
    </source>
</reference>
<evidence type="ECO:0000259" key="2">
    <source>
        <dbReference type="PROSITE" id="PS50994"/>
    </source>
</evidence>
<evidence type="ECO:0000256" key="1">
    <source>
        <dbReference type="SAM" id="MobiDB-lite"/>
    </source>
</evidence>
<dbReference type="InterPro" id="IPR001584">
    <property type="entry name" value="Integrase_cat-core"/>
</dbReference>
<dbReference type="GO" id="GO:0003676">
    <property type="term" value="F:nucleic acid binding"/>
    <property type="evidence" value="ECO:0007669"/>
    <property type="project" value="InterPro"/>
</dbReference>